<protein>
    <submittedName>
        <fullName evidence="1">Uncharacterized protein</fullName>
    </submittedName>
</protein>
<comment type="caution">
    <text evidence="1">The sequence shown here is derived from an EMBL/GenBank/DDBJ whole genome shotgun (WGS) entry which is preliminary data.</text>
</comment>
<dbReference type="Proteomes" id="UP001190700">
    <property type="component" value="Unassembled WGS sequence"/>
</dbReference>
<dbReference type="EMBL" id="LGRX02021520">
    <property type="protein sequence ID" value="KAK3256586.1"/>
    <property type="molecule type" value="Genomic_DNA"/>
</dbReference>
<evidence type="ECO:0000313" key="2">
    <source>
        <dbReference type="Proteomes" id="UP001190700"/>
    </source>
</evidence>
<reference evidence="1 2" key="1">
    <citation type="journal article" date="2015" name="Genome Biol. Evol.">
        <title>Comparative Genomics of a Bacterivorous Green Alga Reveals Evolutionary Causalities and Consequences of Phago-Mixotrophic Mode of Nutrition.</title>
        <authorList>
            <person name="Burns J.A."/>
            <person name="Paasch A."/>
            <person name="Narechania A."/>
            <person name="Kim E."/>
        </authorList>
    </citation>
    <scope>NUCLEOTIDE SEQUENCE [LARGE SCALE GENOMIC DNA]</scope>
    <source>
        <strain evidence="1 2">PLY_AMNH</strain>
    </source>
</reference>
<dbReference type="AlphaFoldDB" id="A0AAE0FB77"/>
<proteinExistence type="predicted"/>
<keyword evidence="2" id="KW-1185">Reference proteome</keyword>
<name>A0AAE0FB77_9CHLO</name>
<organism evidence="1 2">
    <name type="scientific">Cymbomonas tetramitiformis</name>
    <dbReference type="NCBI Taxonomy" id="36881"/>
    <lineage>
        <taxon>Eukaryota</taxon>
        <taxon>Viridiplantae</taxon>
        <taxon>Chlorophyta</taxon>
        <taxon>Pyramimonadophyceae</taxon>
        <taxon>Pyramimonadales</taxon>
        <taxon>Pyramimonadaceae</taxon>
        <taxon>Cymbomonas</taxon>
    </lineage>
</organism>
<sequence>MNDKSFLVSLSSVAKFATLLRNSILFGALSELISGSKGSDFGPSIFLGLNELISGCPTAEVSGLIEVSTNDET</sequence>
<evidence type="ECO:0000313" key="1">
    <source>
        <dbReference type="EMBL" id="KAK3256586.1"/>
    </source>
</evidence>
<accession>A0AAE0FB77</accession>
<gene>
    <name evidence="1" type="ORF">CYMTET_34282</name>
</gene>